<dbReference type="InterPro" id="IPR035926">
    <property type="entry name" value="NusB-like_sf"/>
</dbReference>
<feature type="binding site" evidence="6">
    <location>
        <position position="311"/>
    </location>
    <ligand>
        <name>S-adenosyl-L-methionine</name>
        <dbReference type="ChEBI" id="CHEBI:59789"/>
    </ligand>
</feature>
<evidence type="ECO:0000256" key="5">
    <source>
        <dbReference type="ARBA" id="ARBA00022884"/>
    </source>
</evidence>
<keyword evidence="3 6" id="KW-0808">Transferase</keyword>
<keyword evidence="2 6" id="KW-0489">Methyltransferase</keyword>
<comment type="similarity">
    <text evidence="1 6">Belongs to the class I-like SAM-binding methyltransferase superfamily. RsmB/NOP family.</text>
</comment>
<evidence type="ECO:0000256" key="4">
    <source>
        <dbReference type="ARBA" id="ARBA00022691"/>
    </source>
</evidence>
<dbReference type="PROSITE" id="PS01153">
    <property type="entry name" value="NOL1_NOP2_SUN"/>
    <property type="match status" value="1"/>
</dbReference>
<keyword evidence="5 6" id="KW-0694">RNA-binding</keyword>
<dbReference type="Gene3D" id="1.10.940.10">
    <property type="entry name" value="NusB-like"/>
    <property type="match status" value="1"/>
</dbReference>
<dbReference type="InterPro" id="IPR049560">
    <property type="entry name" value="MeTrfase_RsmB-F_NOP2_cat"/>
</dbReference>
<dbReference type="Gene3D" id="1.10.287.730">
    <property type="entry name" value="Helix hairpin bin"/>
    <property type="match status" value="1"/>
</dbReference>
<dbReference type="RefSeq" id="WP_382174994.1">
    <property type="nucleotide sequence ID" value="NZ_JBHRXX010000006.1"/>
</dbReference>
<dbReference type="SUPFAM" id="SSF48013">
    <property type="entry name" value="NusB-like"/>
    <property type="match status" value="1"/>
</dbReference>
<gene>
    <name evidence="8" type="primary">rsmB</name>
    <name evidence="8" type="ORF">ACFOPI_14395</name>
</gene>
<dbReference type="CDD" id="cd02440">
    <property type="entry name" value="AdoMet_MTases"/>
    <property type="match status" value="1"/>
</dbReference>
<dbReference type="Gene3D" id="3.40.50.150">
    <property type="entry name" value="Vaccinia Virus protein VP39"/>
    <property type="match status" value="1"/>
</dbReference>
<dbReference type="InterPro" id="IPR018314">
    <property type="entry name" value="RsmB/NOL1/NOP2-like_CS"/>
</dbReference>
<reference evidence="9" key="1">
    <citation type="journal article" date="2019" name="Int. J. Syst. Evol. Microbiol.">
        <title>The Global Catalogue of Microorganisms (GCM) 10K type strain sequencing project: providing services to taxonomists for standard genome sequencing and annotation.</title>
        <authorList>
            <consortium name="The Broad Institute Genomics Platform"/>
            <consortium name="The Broad Institute Genome Sequencing Center for Infectious Disease"/>
            <person name="Wu L."/>
            <person name="Ma J."/>
        </authorList>
    </citation>
    <scope>NUCLEOTIDE SEQUENCE [LARGE SCALE GENOMIC DNA]</scope>
    <source>
        <strain evidence="9">KCTC 42501</strain>
    </source>
</reference>
<dbReference type="Pfam" id="PF01189">
    <property type="entry name" value="Methyltr_RsmB-F"/>
    <property type="match status" value="1"/>
</dbReference>
<sequence length="445" mass="48689">MNDLISLRQAPRLSDQLHEVARCVLAVEQGRSLTEVLPQVPSGLRPGVQALTFQVLRHLGAARAVARLLARRPPAPAALALLHTALALLIGDGQGASYPPHTLVDQAVDAAKRGRDTRMQSGFLNACLRRYLRESPALLAQTRQDPVARWNHPAWWVERVRRDHPDHWEAILAASNQPGPMVLRVNRRRASREAYAAQLAGQGIGATPLGDDGLLLVSPQPVERLPGFDQGWCSVQDGAAQLAAGLLLDGREWGPGDRVLDACAAPGGKTAHLLERADPDLLALDVDPRRCERIHQNLQRLGLQAEVRAADAGEPAGWWDGRPFDAILLDAPCTASGIVRRHPDVRWLRRPGDVGQLVAIQRRLLDTLWPLLKPGGRLVYCTCSVFRAEGQEQVDAFLERHTDALALPSPGHLRPGTVIANGEFNDNDPGGYDGFFYARMDKAWP</sequence>
<dbReference type="EC" id="2.1.1.176" evidence="8"/>
<name>A0ABV7W5K7_9BURK</name>
<evidence type="ECO:0000259" key="7">
    <source>
        <dbReference type="PROSITE" id="PS51686"/>
    </source>
</evidence>
<feature type="binding site" evidence="6">
    <location>
        <position position="285"/>
    </location>
    <ligand>
        <name>S-adenosyl-L-methionine</name>
        <dbReference type="ChEBI" id="CHEBI:59789"/>
    </ligand>
</feature>
<dbReference type="PANTHER" id="PTHR22807:SF61">
    <property type="entry name" value="NOL1_NOP2_SUN FAMILY PROTEIN _ ANTITERMINATION NUSB DOMAIN-CONTAINING PROTEIN"/>
    <property type="match status" value="1"/>
</dbReference>
<dbReference type="GO" id="GO:0032259">
    <property type="term" value="P:methylation"/>
    <property type="evidence" value="ECO:0007669"/>
    <property type="project" value="UniProtKB-KW"/>
</dbReference>
<dbReference type="InterPro" id="IPR004573">
    <property type="entry name" value="rRNA_ssu_MeTfrase_B"/>
</dbReference>
<dbReference type="InterPro" id="IPR054728">
    <property type="entry name" value="RsmB-like_ferredoxin"/>
</dbReference>
<dbReference type="PRINTS" id="PR02008">
    <property type="entry name" value="RCMTFAMILY"/>
</dbReference>
<proteinExistence type="inferred from homology"/>
<comment type="caution">
    <text evidence="8">The sequence shown here is derived from an EMBL/GenBank/DDBJ whole genome shotgun (WGS) entry which is preliminary data.</text>
</comment>
<dbReference type="Pfam" id="PF22458">
    <property type="entry name" value="RsmF-B_ferredox"/>
    <property type="match status" value="1"/>
</dbReference>
<keyword evidence="4 6" id="KW-0949">S-adenosyl-L-methionine</keyword>
<dbReference type="PANTHER" id="PTHR22807">
    <property type="entry name" value="NOP2 YEAST -RELATED NOL1/NOP2/FMU SUN DOMAIN-CONTAINING"/>
    <property type="match status" value="1"/>
</dbReference>
<dbReference type="PROSITE" id="PS51686">
    <property type="entry name" value="SAM_MT_RSMB_NOP"/>
    <property type="match status" value="1"/>
</dbReference>
<evidence type="ECO:0000313" key="9">
    <source>
        <dbReference type="Proteomes" id="UP001595729"/>
    </source>
</evidence>
<dbReference type="NCBIfam" id="TIGR00563">
    <property type="entry name" value="rsmB"/>
    <property type="match status" value="1"/>
</dbReference>
<feature type="binding site" evidence="6">
    <location>
        <begin position="263"/>
        <end position="269"/>
    </location>
    <ligand>
        <name>S-adenosyl-L-methionine</name>
        <dbReference type="ChEBI" id="CHEBI:59789"/>
    </ligand>
</feature>
<evidence type="ECO:0000256" key="3">
    <source>
        <dbReference type="ARBA" id="ARBA00022679"/>
    </source>
</evidence>
<feature type="active site" description="Nucleophile" evidence="6">
    <location>
        <position position="383"/>
    </location>
</feature>
<dbReference type="NCBIfam" id="NF008149">
    <property type="entry name" value="PRK10901.1"/>
    <property type="match status" value="1"/>
</dbReference>
<accession>A0ABV7W5K7</accession>
<keyword evidence="9" id="KW-1185">Reference proteome</keyword>
<dbReference type="InterPro" id="IPR001678">
    <property type="entry name" value="MeTrfase_RsmB-F_NOP2_dom"/>
</dbReference>
<evidence type="ECO:0000256" key="6">
    <source>
        <dbReference type="PROSITE-ProRule" id="PRU01023"/>
    </source>
</evidence>
<dbReference type="InterPro" id="IPR029063">
    <property type="entry name" value="SAM-dependent_MTases_sf"/>
</dbReference>
<dbReference type="GO" id="GO:0008168">
    <property type="term" value="F:methyltransferase activity"/>
    <property type="evidence" value="ECO:0007669"/>
    <property type="project" value="UniProtKB-KW"/>
</dbReference>
<evidence type="ECO:0000256" key="1">
    <source>
        <dbReference type="ARBA" id="ARBA00007494"/>
    </source>
</evidence>
<feature type="binding site" evidence="6">
    <location>
        <position position="330"/>
    </location>
    <ligand>
        <name>S-adenosyl-L-methionine</name>
        <dbReference type="ChEBI" id="CHEBI:59789"/>
    </ligand>
</feature>
<protein>
    <submittedName>
        <fullName evidence="8">16S rRNA (Cytosine(967)-C(5))-methyltransferase RsmB</fullName>
        <ecNumber evidence="8">2.1.1.176</ecNumber>
    </submittedName>
</protein>
<dbReference type="SUPFAM" id="SSF53335">
    <property type="entry name" value="S-adenosyl-L-methionine-dependent methyltransferases"/>
    <property type="match status" value="1"/>
</dbReference>
<dbReference type="Proteomes" id="UP001595729">
    <property type="component" value="Unassembled WGS sequence"/>
</dbReference>
<organism evidence="8 9">
    <name type="scientific">Hydrogenophaga luteola</name>
    <dbReference type="NCBI Taxonomy" id="1591122"/>
    <lineage>
        <taxon>Bacteria</taxon>
        <taxon>Pseudomonadati</taxon>
        <taxon>Pseudomonadota</taxon>
        <taxon>Betaproteobacteria</taxon>
        <taxon>Burkholderiales</taxon>
        <taxon>Comamonadaceae</taxon>
        <taxon>Hydrogenophaga</taxon>
    </lineage>
</organism>
<evidence type="ECO:0000313" key="8">
    <source>
        <dbReference type="EMBL" id="MFC3684790.1"/>
    </source>
</evidence>
<feature type="domain" description="SAM-dependent MTase RsmB/NOP-type" evidence="7">
    <location>
        <begin position="171"/>
        <end position="443"/>
    </location>
</feature>
<evidence type="ECO:0000256" key="2">
    <source>
        <dbReference type="ARBA" id="ARBA00022603"/>
    </source>
</evidence>
<dbReference type="Gene3D" id="3.30.70.1170">
    <property type="entry name" value="Sun protein, domain 3"/>
    <property type="match status" value="1"/>
</dbReference>
<dbReference type="EMBL" id="JBHRXX010000006">
    <property type="protein sequence ID" value="MFC3684790.1"/>
    <property type="molecule type" value="Genomic_DNA"/>
</dbReference>
<dbReference type="InterPro" id="IPR023267">
    <property type="entry name" value="RCMT"/>
</dbReference>